<dbReference type="PRINTS" id="PR00081">
    <property type="entry name" value="GDHRDH"/>
</dbReference>
<sequence>MTSSKSLSMQPSHDSMPKLFYKSQFHAKPVQPPKDTNLFGQVAIVTGASTGLGFHSCRQLLFLKLPHLIIAVRSAKKGEDAASKLRTEYPGAKIEVWMLEMSSYASIQDFARRVEKDLTRLDVAILNAGIVKQDYSVVESTGNEEVLQVNYLSTVLLSILLLPALKTKSPPSLPGRLTIVGSGVALFAKFPNRNEVPLLKSFNTNAKWDPSERYWVSKLLLHYFLAKLVNFVNAKDVMVNVIDPGLCKGSGLNRDTTGAPAVVMAIMKRVAGRTLELGASTYIDAAVTKGWESHGCFVSDWGISPFAALVTAPDGGTVGQRLWDETMKELEFAGPLKVLESLKY</sequence>
<comment type="caution">
    <text evidence="2">The sequence shown here is derived from an EMBL/GenBank/DDBJ whole genome shotgun (WGS) entry which is preliminary data.</text>
</comment>
<accession>A0A8T9C575</accession>
<organism evidence="2 3">
    <name type="scientific">Lachnellula suecica</name>
    <dbReference type="NCBI Taxonomy" id="602035"/>
    <lineage>
        <taxon>Eukaryota</taxon>
        <taxon>Fungi</taxon>
        <taxon>Dikarya</taxon>
        <taxon>Ascomycota</taxon>
        <taxon>Pezizomycotina</taxon>
        <taxon>Leotiomycetes</taxon>
        <taxon>Helotiales</taxon>
        <taxon>Lachnaceae</taxon>
        <taxon>Lachnellula</taxon>
    </lineage>
</organism>
<dbReference type="Gene3D" id="3.40.50.720">
    <property type="entry name" value="NAD(P)-binding Rossmann-like Domain"/>
    <property type="match status" value="1"/>
</dbReference>
<name>A0A8T9C575_9HELO</name>
<evidence type="ECO:0000313" key="2">
    <source>
        <dbReference type="EMBL" id="TVY80556.1"/>
    </source>
</evidence>
<dbReference type="PANTHER" id="PTHR43157">
    <property type="entry name" value="PHOSPHATIDYLINOSITOL-GLYCAN BIOSYNTHESIS CLASS F PROTEIN-RELATED"/>
    <property type="match status" value="1"/>
</dbReference>
<protein>
    <submittedName>
        <fullName evidence="2">Short chain dehydrogenase yanD</fullName>
    </submittedName>
</protein>
<gene>
    <name evidence="2" type="primary">yanD_0</name>
    <name evidence="2" type="ORF">LSUE1_G003255</name>
</gene>
<dbReference type="Pfam" id="PF00106">
    <property type="entry name" value="adh_short"/>
    <property type="match status" value="1"/>
</dbReference>
<reference evidence="2 3" key="1">
    <citation type="submission" date="2018-05" db="EMBL/GenBank/DDBJ databases">
        <title>Genome sequencing and assembly of the regulated plant pathogen Lachnellula willkommii and related sister species for the development of diagnostic species identification markers.</title>
        <authorList>
            <person name="Giroux E."/>
            <person name="Bilodeau G."/>
        </authorList>
    </citation>
    <scope>NUCLEOTIDE SEQUENCE [LARGE SCALE GENOMIC DNA]</scope>
    <source>
        <strain evidence="2 3">CBS 268.59</strain>
    </source>
</reference>
<dbReference type="AlphaFoldDB" id="A0A8T9C575"/>
<keyword evidence="1" id="KW-0560">Oxidoreductase</keyword>
<dbReference type="PANTHER" id="PTHR43157:SF35">
    <property type="entry name" value="DEHYDROGENASE_REDUCTASE FAMILY PROTEIN, PUTATIVE-RELATED"/>
    <property type="match status" value="1"/>
</dbReference>
<evidence type="ECO:0000313" key="3">
    <source>
        <dbReference type="Proteomes" id="UP000469558"/>
    </source>
</evidence>
<proteinExistence type="predicted"/>
<dbReference type="GO" id="GO:0016491">
    <property type="term" value="F:oxidoreductase activity"/>
    <property type="evidence" value="ECO:0007669"/>
    <property type="project" value="UniProtKB-KW"/>
</dbReference>
<dbReference type="EMBL" id="QGMK01000660">
    <property type="protein sequence ID" value="TVY80556.1"/>
    <property type="molecule type" value="Genomic_DNA"/>
</dbReference>
<dbReference type="Proteomes" id="UP000469558">
    <property type="component" value="Unassembled WGS sequence"/>
</dbReference>
<dbReference type="SUPFAM" id="SSF51735">
    <property type="entry name" value="NAD(P)-binding Rossmann-fold domains"/>
    <property type="match status" value="1"/>
</dbReference>
<keyword evidence="3" id="KW-1185">Reference proteome</keyword>
<dbReference type="InterPro" id="IPR002347">
    <property type="entry name" value="SDR_fam"/>
</dbReference>
<evidence type="ECO:0000256" key="1">
    <source>
        <dbReference type="ARBA" id="ARBA00023002"/>
    </source>
</evidence>
<dbReference type="InterPro" id="IPR036291">
    <property type="entry name" value="NAD(P)-bd_dom_sf"/>
</dbReference>
<dbReference type="OrthoDB" id="542013at2759"/>